<feature type="domain" description="TNase-like" evidence="4">
    <location>
        <begin position="41"/>
        <end position="172"/>
    </location>
</feature>
<dbReference type="InterPro" id="IPR035437">
    <property type="entry name" value="SNase_OB-fold_sf"/>
</dbReference>
<dbReference type="InterPro" id="IPR016071">
    <property type="entry name" value="Staphylococal_nuclease_OB-fold"/>
</dbReference>
<dbReference type="EMBL" id="JACGCU010000026">
    <property type="protein sequence ID" value="MBA6060632.1"/>
    <property type="molecule type" value="Genomic_DNA"/>
</dbReference>
<sequence>MRMASPSGFALLLKKAPLVGAFFVGAIWHLPAHAFCPLPGKPEQVRVRQVVDGDTVRLVDGRSVRLIGINTPEIGRKGRSSEPYAEAAKRRLQALVKASDGRVGLVPGVQAKDKYGRTLAHIYGRNGDNLEAQLLSEGLGYRVAVAPNVRLSGCQQRAEQAARQAGAGLWRQSPVVPADAIRQPGFAVLSGRIMSIERNRGGVWLNLDRAVVVQVSARLQRNFPASFFANLKGRQVEVRGWVVDRSRKGGLKPGQRRWVLPLTDPSMLARTSG</sequence>
<dbReference type="PROSITE" id="PS50830">
    <property type="entry name" value="TNASE_3"/>
    <property type="match status" value="1"/>
</dbReference>
<dbReference type="PROSITE" id="PS01284">
    <property type="entry name" value="TNASE_2"/>
    <property type="match status" value="1"/>
</dbReference>
<organism evidence="5 6">
    <name type="scientific">Pseudomonas juntendi</name>
    <dbReference type="NCBI Taxonomy" id="2666183"/>
    <lineage>
        <taxon>Bacteria</taxon>
        <taxon>Pseudomonadati</taxon>
        <taxon>Pseudomonadota</taxon>
        <taxon>Gammaproteobacteria</taxon>
        <taxon>Pseudomonadales</taxon>
        <taxon>Pseudomonadaceae</taxon>
        <taxon>Pseudomonas</taxon>
    </lineage>
</organism>
<dbReference type="Proteomes" id="UP000556620">
    <property type="component" value="Unassembled WGS sequence"/>
</dbReference>
<evidence type="ECO:0000256" key="2">
    <source>
        <dbReference type="ARBA" id="ARBA00022759"/>
    </source>
</evidence>
<keyword evidence="2" id="KW-0255">Endonuclease</keyword>
<dbReference type="Gene3D" id="2.40.50.90">
    <property type="match status" value="1"/>
</dbReference>
<dbReference type="PANTHER" id="PTHR12302">
    <property type="entry name" value="EBNA2 BINDING PROTEIN P100"/>
    <property type="match status" value="1"/>
</dbReference>
<accession>A0A7W2JKI2</accession>
<dbReference type="GO" id="GO:0003676">
    <property type="term" value="F:nucleic acid binding"/>
    <property type="evidence" value="ECO:0007669"/>
    <property type="project" value="InterPro"/>
</dbReference>
<evidence type="ECO:0000256" key="3">
    <source>
        <dbReference type="ARBA" id="ARBA00022801"/>
    </source>
</evidence>
<keyword evidence="3" id="KW-0378">Hydrolase</keyword>
<dbReference type="InterPro" id="IPR002071">
    <property type="entry name" value="Thermonucl_AS"/>
</dbReference>
<evidence type="ECO:0000313" key="6">
    <source>
        <dbReference type="Proteomes" id="UP000556620"/>
    </source>
</evidence>
<proteinExistence type="predicted"/>
<dbReference type="GO" id="GO:0016787">
    <property type="term" value="F:hydrolase activity"/>
    <property type="evidence" value="ECO:0007669"/>
    <property type="project" value="UniProtKB-KW"/>
</dbReference>
<keyword evidence="1" id="KW-0540">Nuclease</keyword>
<dbReference type="SMART" id="SM00318">
    <property type="entry name" value="SNc"/>
    <property type="match status" value="1"/>
</dbReference>
<protein>
    <submittedName>
        <fullName evidence="5">Thermonuclease family protein</fullName>
    </submittedName>
</protein>
<name>A0A7W2JKI2_9PSED</name>
<comment type="caution">
    <text evidence="5">The sequence shown here is derived from an EMBL/GenBank/DDBJ whole genome shotgun (WGS) entry which is preliminary data.</text>
</comment>
<evidence type="ECO:0000259" key="4">
    <source>
        <dbReference type="PROSITE" id="PS50830"/>
    </source>
</evidence>
<dbReference type="SUPFAM" id="SSF50199">
    <property type="entry name" value="Staphylococcal nuclease"/>
    <property type="match status" value="1"/>
</dbReference>
<reference evidence="5 6" key="1">
    <citation type="submission" date="2020-07" db="EMBL/GenBank/DDBJ databases">
        <title>Diversity of carbapenemase encoding genes among Pseudomonas putida group clinical isolates in a tertiary Brazilian hospital.</title>
        <authorList>
            <person name="Alberto-Lei F."/>
            <person name="Nodari C.S."/>
            <person name="Streling A.P."/>
            <person name="Paulino J.T."/>
            <person name="Bessa-Neto F.O."/>
            <person name="Cayo R."/>
            <person name="Gales A.C."/>
        </authorList>
    </citation>
    <scope>NUCLEOTIDE SEQUENCE [LARGE SCALE GENOMIC DNA]</scope>
    <source>
        <strain evidence="5 6">14535</strain>
    </source>
</reference>
<gene>
    <name evidence="5" type="ORF">H4C44_15755</name>
</gene>
<evidence type="ECO:0000313" key="5">
    <source>
        <dbReference type="EMBL" id="MBA6060632.1"/>
    </source>
</evidence>
<dbReference type="RefSeq" id="WP_182367811.1">
    <property type="nucleotide sequence ID" value="NZ_JACGCU010000026.1"/>
</dbReference>
<dbReference type="PANTHER" id="PTHR12302:SF3">
    <property type="entry name" value="SERINE_THREONINE-PROTEIN KINASE 31"/>
    <property type="match status" value="1"/>
</dbReference>
<dbReference type="AlphaFoldDB" id="A0A7W2JKI2"/>
<dbReference type="Pfam" id="PF00565">
    <property type="entry name" value="SNase"/>
    <property type="match status" value="1"/>
</dbReference>
<evidence type="ECO:0000256" key="1">
    <source>
        <dbReference type="ARBA" id="ARBA00022722"/>
    </source>
</evidence>
<dbReference type="GO" id="GO:0004519">
    <property type="term" value="F:endonuclease activity"/>
    <property type="evidence" value="ECO:0007669"/>
    <property type="project" value="UniProtKB-KW"/>
</dbReference>